<name>A0A5B7ZXA3_9BACT</name>
<dbReference type="EMBL" id="CP040896">
    <property type="protein sequence ID" value="QDA59429.1"/>
    <property type="molecule type" value="Genomic_DNA"/>
</dbReference>
<evidence type="ECO:0000256" key="3">
    <source>
        <dbReference type="SAM" id="SignalP"/>
    </source>
</evidence>
<keyword evidence="3" id="KW-0732">Signal</keyword>
<evidence type="ECO:0000256" key="1">
    <source>
        <dbReference type="ARBA" id="ARBA00008668"/>
    </source>
</evidence>
<evidence type="ECO:0000256" key="2">
    <source>
        <dbReference type="ARBA" id="ARBA00022801"/>
    </source>
</evidence>
<dbReference type="CDD" id="cd01821">
    <property type="entry name" value="Rhamnogalacturan_acetylesterase_like"/>
    <property type="match status" value="1"/>
</dbReference>
<dbReference type="PANTHER" id="PTHR43695:SF1">
    <property type="entry name" value="RHAMNOGALACTURONAN ACETYLESTERASE"/>
    <property type="match status" value="1"/>
</dbReference>
<dbReference type="Gene3D" id="3.40.50.1110">
    <property type="entry name" value="SGNH hydrolase"/>
    <property type="match status" value="1"/>
</dbReference>
<gene>
    <name evidence="5" type="ORF">FHG12_04615</name>
</gene>
<dbReference type="SUPFAM" id="SSF52266">
    <property type="entry name" value="SGNH hydrolase"/>
    <property type="match status" value="1"/>
</dbReference>
<dbReference type="KEGG" id="hyj:FHG12_04615"/>
<feature type="chain" id="PRO_5022676996" evidence="3">
    <location>
        <begin position="23"/>
        <end position="260"/>
    </location>
</feature>
<dbReference type="GO" id="GO:0016788">
    <property type="term" value="F:hydrolase activity, acting on ester bonds"/>
    <property type="evidence" value="ECO:0007669"/>
    <property type="project" value="UniProtKB-ARBA"/>
</dbReference>
<evidence type="ECO:0000313" key="6">
    <source>
        <dbReference type="Proteomes" id="UP000305398"/>
    </source>
</evidence>
<dbReference type="AlphaFoldDB" id="A0A5B7ZXA3"/>
<dbReference type="RefSeq" id="WP_139514610.1">
    <property type="nucleotide sequence ID" value="NZ_CP040896.1"/>
</dbReference>
<feature type="signal peptide" evidence="3">
    <location>
        <begin position="1"/>
        <end position="22"/>
    </location>
</feature>
<accession>A0A5B7ZXA3</accession>
<protein>
    <submittedName>
        <fullName evidence="5">Rhamnogalacturonan acetylesterase</fullName>
    </submittedName>
</protein>
<feature type="domain" description="SGNH hydrolase-type esterase" evidence="4">
    <location>
        <begin position="29"/>
        <end position="236"/>
    </location>
</feature>
<keyword evidence="2" id="KW-0378">Hydrolase</keyword>
<evidence type="ECO:0000313" key="5">
    <source>
        <dbReference type="EMBL" id="QDA59429.1"/>
    </source>
</evidence>
<dbReference type="Proteomes" id="UP000305398">
    <property type="component" value="Chromosome"/>
</dbReference>
<dbReference type="OrthoDB" id="9807041at2"/>
<dbReference type="InterPro" id="IPR013830">
    <property type="entry name" value="SGNH_hydro"/>
</dbReference>
<sequence>MKNRFLFLLLTLGLLVAASKPASRPTLYLIGDSTVRNGSGKGADRMWGWGSFLAEHFDTTRIAVRNHAIGGRSSRTFLTEGRWDKILSQLKPGDFVMMQFGHNDNGPLADTARARGTLKGIGEESEEIYNPITKKREVVHTYGWYMRKYVKEAKAKGATPIVLSLVPRNQWQNGKIIRGTGSYGTWAADVAKAENAYFIDLNEIVAKKYDALGDETKLKATYFVEDHTHTNEAGAKLNAESVIEGLRGLKKCSLNKYVKK</sequence>
<dbReference type="PANTHER" id="PTHR43695">
    <property type="entry name" value="PUTATIVE (AFU_ORTHOLOGUE AFUA_2G17250)-RELATED"/>
    <property type="match status" value="1"/>
</dbReference>
<dbReference type="InterPro" id="IPR037459">
    <property type="entry name" value="RhgT-like"/>
</dbReference>
<comment type="similarity">
    <text evidence="1">Belongs to the 'GDSL' lipolytic enzyme family.</text>
</comment>
<keyword evidence="6" id="KW-1185">Reference proteome</keyword>
<reference evidence="5 6" key="1">
    <citation type="submission" date="2019-06" db="EMBL/GenBank/DDBJ databases">
        <authorList>
            <person name="Srinivasan S."/>
        </authorList>
    </citation>
    <scope>NUCLEOTIDE SEQUENCE [LARGE SCALE GENOMIC DNA]</scope>
    <source>
        <strain evidence="5 6">17J68-5</strain>
    </source>
</reference>
<organism evidence="5 6">
    <name type="scientific">Hymenobacter jejuensis</name>
    <dbReference type="NCBI Taxonomy" id="2502781"/>
    <lineage>
        <taxon>Bacteria</taxon>
        <taxon>Pseudomonadati</taxon>
        <taxon>Bacteroidota</taxon>
        <taxon>Cytophagia</taxon>
        <taxon>Cytophagales</taxon>
        <taxon>Hymenobacteraceae</taxon>
        <taxon>Hymenobacter</taxon>
    </lineage>
</organism>
<dbReference type="InterPro" id="IPR036514">
    <property type="entry name" value="SGNH_hydro_sf"/>
</dbReference>
<evidence type="ECO:0000259" key="4">
    <source>
        <dbReference type="Pfam" id="PF13472"/>
    </source>
</evidence>
<proteinExistence type="inferred from homology"/>
<dbReference type="Pfam" id="PF13472">
    <property type="entry name" value="Lipase_GDSL_2"/>
    <property type="match status" value="1"/>
</dbReference>